<keyword evidence="2" id="KW-0813">Transport</keyword>
<keyword evidence="7" id="KW-0003">3Fe-4S</keyword>
<keyword evidence="6" id="KW-0411">Iron-sulfur</keyword>
<keyword evidence="4" id="KW-0249">Electron transport</keyword>
<gene>
    <name evidence="8" type="ORF">FNL38_102222</name>
</gene>
<evidence type="ECO:0000256" key="3">
    <source>
        <dbReference type="ARBA" id="ARBA00022723"/>
    </source>
</evidence>
<evidence type="ECO:0000256" key="5">
    <source>
        <dbReference type="ARBA" id="ARBA00023004"/>
    </source>
</evidence>
<evidence type="ECO:0000256" key="7">
    <source>
        <dbReference type="ARBA" id="ARBA00023291"/>
    </source>
</evidence>
<dbReference type="EMBL" id="VNIQ01000002">
    <property type="protein sequence ID" value="TYQ06092.1"/>
    <property type="molecule type" value="Genomic_DNA"/>
</dbReference>
<reference evidence="8" key="1">
    <citation type="submission" date="2019-07" db="EMBL/GenBank/DDBJ databases">
        <title>Genomic Encyclopedia of Type Strains, Phase IV (KMG-IV): sequencing the most valuable type-strain genomes for metagenomic binning, comparative biology and taxonomic classification.</title>
        <authorList>
            <person name="Goeker M."/>
        </authorList>
    </citation>
    <scope>NUCLEOTIDE SEQUENCE</scope>
    <source>
        <strain evidence="8">DSM 44596</strain>
    </source>
</reference>
<dbReference type="PANTHER" id="PTHR36923:SF3">
    <property type="entry name" value="FERREDOXIN"/>
    <property type="match status" value="1"/>
</dbReference>
<dbReference type="SUPFAM" id="SSF54862">
    <property type="entry name" value="4Fe-4S ferredoxins"/>
    <property type="match status" value="1"/>
</dbReference>
<keyword evidence="5" id="KW-0408">Iron</keyword>
<sequence length="65" mass="6982">MQVHIELEQCEGHGLCAATAPDLYELNDDGYADKADIDVPENLIDQAESGASACPMHAIKIVQGR</sequence>
<dbReference type="AlphaFoldDB" id="A0A652YSN9"/>
<dbReference type="PANTHER" id="PTHR36923">
    <property type="entry name" value="FERREDOXIN"/>
    <property type="match status" value="1"/>
</dbReference>
<evidence type="ECO:0000256" key="2">
    <source>
        <dbReference type="ARBA" id="ARBA00022448"/>
    </source>
</evidence>
<evidence type="ECO:0000256" key="1">
    <source>
        <dbReference type="ARBA" id="ARBA00001927"/>
    </source>
</evidence>
<name>A0A652YSN9_NOCGL</name>
<proteinExistence type="predicted"/>
<protein>
    <submittedName>
        <fullName evidence="8">Ferredoxin</fullName>
    </submittedName>
</protein>
<evidence type="ECO:0000313" key="8">
    <source>
        <dbReference type="EMBL" id="TYQ06092.1"/>
    </source>
</evidence>
<organism evidence="8">
    <name type="scientific">Nocardia globerula</name>
    <dbReference type="NCBI Taxonomy" id="1818"/>
    <lineage>
        <taxon>Bacteria</taxon>
        <taxon>Bacillati</taxon>
        <taxon>Actinomycetota</taxon>
        <taxon>Actinomycetes</taxon>
        <taxon>Mycobacteriales</taxon>
        <taxon>Nocardiaceae</taxon>
        <taxon>Nocardia</taxon>
    </lineage>
</organism>
<comment type="cofactor">
    <cofactor evidence="1">
        <name>[3Fe-4S] cluster</name>
        <dbReference type="ChEBI" id="CHEBI:21137"/>
    </cofactor>
</comment>
<dbReference type="GO" id="GO:0046872">
    <property type="term" value="F:metal ion binding"/>
    <property type="evidence" value="ECO:0007669"/>
    <property type="project" value="UniProtKB-KW"/>
</dbReference>
<dbReference type="Gene3D" id="3.30.70.20">
    <property type="match status" value="1"/>
</dbReference>
<evidence type="ECO:0000256" key="4">
    <source>
        <dbReference type="ARBA" id="ARBA00022982"/>
    </source>
</evidence>
<dbReference type="InterPro" id="IPR051269">
    <property type="entry name" value="Fe-S_cluster_ET"/>
</dbReference>
<comment type="caution">
    <text evidence="8">The sequence shown here is derived from an EMBL/GenBank/DDBJ whole genome shotgun (WGS) entry which is preliminary data.</text>
</comment>
<keyword evidence="3" id="KW-0479">Metal-binding</keyword>
<evidence type="ECO:0000256" key="6">
    <source>
        <dbReference type="ARBA" id="ARBA00023014"/>
    </source>
</evidence>
<accession>A0A652YSN9</accession>
<dbReference type="Pfam" id="PF13459">
    <property type="entry name" value="Fer4_15"/>
    <property type="match status" value="1"/>
</dbReference>
<dbReference type="GO" id="GO:0051538">
    <property type="term" value="F:3 iron, 4 sulfur cluster binding"/>
    <property type="evidence" value="ECO:0007669"/>
    <property type="project" value="UniProtKB-KW"/>
</dbReference>